<dbReference type="AlphaFoldDB" id="C4QVW4"/>
<dbReference type="eggNOG" id="KOG2785">
    <property type="taxonomic scope" value="Eukaryota"/>
</dbReference>
<dbReference type="SUPFAM" id="SSF57667">
    <property type="entry name" value="beta-beta-alpha zinc fingers"/>
    <property type="match status" value="2"/>
</dbReference>
<evidence type="ECO:0000256" key="2">
    <source>
        <dbReference type="SAM" id="MobiDB-lite"/>
    </source>
</evidence>
<dbReference type="Pfam" id="PF12756">
    <property type="entry name" value="zf-C2H2_2"/>
    <property type="match status" value="1"/>
</dbReference>
<evidence type="ECO:0000313" key="4">
    <source>
        <dbReference type="EMBL" id="CAY67387.1"/>
    </source>
</evidence>
<dbReference type="STRING" id="644223.C4QVW4"/>
<dbReference type="InterPro" id="IPR040025">
    <property type="entry name" value="Znf622/Rei1/Reh1"/>
</dbReference>
<dbReference type="GO" id="GO:0030687">
    <property type="term" value="C:preribosome, large subunit precursor"/>
    <property type="evidence" value="ECO:0007669"/>
    <property type="project" value="EnsemblFungi"/>
</dbReference>
<dbReference type="InParanoid" id="C4QVW4"/>
<dbReference type="RefSeq" id="XP_002489668.1">
    <property type="nucleotide sequence ID" value="XM_002489623.1"/>
</dbReference>
<dbReference type="KEGG" id="ppa:PAS_chr1-1_0031"/>
<dbReference type="OrthoDB" id="19329at2759"/>
<dbReference type="PROSITE" id="PS50157">
    <property type="entry name" value="ZINC_FINGER_C2H2_2"/>
    <property type="match status" value="1"/>
</dbReference>
<feature type="region of interest" description="Disordered" evidence="2">
    <location>
        <begin position="55"/>
        <end position="86"/>
    </location>
</feature>
<keyword evidence="5" id="KW-1185">Reference proteome</keyword>
<dbReference type="InterPro" id="IPR041661">
    <property type="entry name" value="ZN622/Rei1/Reh1_Znf-C2H2"/>
</dbReference>
<dbReference type="InterPro" id="IPR013087">
    <property type="entry name" value="Znf_C2H2_type"/>
</dbReference>
<dbReference type="GO" id="GO:0008270">
    <property type="term" value="F:zinc ion binding"/>
    <property type="evidence" value="ECO:0007669"/>
    <property type="project" value="UniProtKB-KW"/>
</dbReference>
<evidence type="ECO:0000256" key="1">
    <source>
        <dbReference type="PROSITE-ProRule" id="PRU00042"/>
    </source>
</evidence>
<evidence type="ECO:0000313" key="5">
    <source>
        <dbReference type="Proteomes" id="UP000000314"/>
    </source>
</evidence>
<accession>C4QVW4</accession>
<dbReference type="GO" id="GO:0007117">
    <property type="term" value="P:budding cell bud growth"/>
    <property type="evidence" value="ECO:0007669"/>
    <property type="project" value="EnsemblFungi"/>
</dbReference>
<dbReference type="PROSITE" id="PS00028">
    <property type="entry name" value="ZINC_FINGER_C2H2_1"/>
    <property type="match status" value="2"/>
</dbReference>
<dbReference type="GO" id="GO:0005737">
    <property type="term" value="C:cytoplasm"/>
    <property type="evidence" value="ECO:0007669"/>
    <property type="project" value="EnsemblFungi"/>
</dbReference>
<dbReference type="SMART" id="SM00355">
    <property type="entry name" value="ZnF_C2H2"/>
    <property type="match status" value="3"/>
</dbReference>
<dbReference type="PANTHER" id="PTHR13182:SF21">
    <property type="entry name" value="CYTOPLASMIC 60S SUBUNIT BIOGENESIS FACTOR REI1"/>
    <property type="match status" value="1"/>
</dbReference>
<dbReference type="GO" id="GO:0042273">
    <property type="term" value="P:ribosomal large subunit biogenesis"/>
    <property type="evidence" value="ECO:0007669"/>
    <property type="project" value="EnsemblFungi"/>
</dbReference>
<protein>
    <submittedName>
        <fullName evidence="4">Cytoplasmic pre-60S factor</fullName>
    </submittedName>
</protein>
<dbReference type="GO" id="GO:0006913">
    <property type="term" value="P:nucleocytoplasmic transport"/>
    <property type="evidence" value="ECO:0007669"/>
    <property type="project" value="EnsemblFungi"/>
</dbReference>
<evidence type="ECO:0000259" key="3">
    <source>
        <dbReference type="PROSITE" id="PS50157"/>
    </source>
</evidence>
<dbReference type="OMA" id="WTQTQQQ"/>
<dbReference type="GeneID" id="8197905"/>
<dbReference type="EMBL" id="FN392319">
    <property type="protein sequence ID" value="CAY67387.1"/>
    <property type="molecule type" value="Genomic_DNA"/>
</dbReference>
<dbReference type="SMR" id="C4QVW4"/>
<keyword evidence="1" id="KW-0863">Zinc-finger</keyword>
<feature type="compositionally biased region" description="Basic and acidic residues" evidence="2">
    <location>
        <begin position="70"/>
        <end position="86"/>
    </location>
</feature>
<dbReference type="PANTHER" id="PTHR13182">
    <property type="entry name" value="ZINC FINGER PROTEIN 622"/>
    <property type="match status" value="1"/>
</dbReference>
<feature type="compositionally biased region" description="Acidic residues" evidence="2">
    <location>
        <begin position="289"/>
        <end position="307"/>
    </location>
</feature>
<name>C4QVW4_KOMPG</name>
<proteinExistence type="predicted"/>
<dbReference type="FunCoup" id="C4QVW4">
    <property type="interactions" value="891"/>
</dbReference>
<feature type="region of interest" description="Disordered" evidence="2">
    <location>
        <begin position="288"/>
        <end position="309"/>
    </location>
</feature>
<dbReference type="InterPro" id="IPR036236">
    <property type="entry name" value="Znf_C2H2_sf"/>
</dbReference>
<gene>
    <name evidence="4" type="ordered locus">PAS_chr1-1_0031</name>
</gene>
<reference evidence="4 5" key="1">
    <citation type="journal article" date="2009" name="Nat. Biotechnol.">
        <title>Genome sequence of the recombinant protein production host Pichia pastoris.</title>
        <authorList>
            <person name="De Schutter K."/>
            <person name="Lin Y.C."/>
            <person name="Tiels P."/>
            <person name="Van Hecke A."/>
            <person name="Glinka S."/>
            <person name="Weber-Lehmann J."/>
            <person name="Rouze P."/>
            <person name="Van de Peer Y."/>
            <person name="Callewaert N."/>
        </authorList>
    </citation>
    <scope>NUCLEOTIDE SEQUENCE [LARGE SCALE GENOMIC DNA]</scope>
    <source>
        <strain evidence="5">GS115 / ATCC 20864</strain>
    </source>
</reference>
<keyword evidence="1" id="KW-0479">Metal-binding</keyword>
<keyword evidence="1" id="KW-0862">Zinc</keyword>
<dbReference type="HOGENOM" id="CLU_018787_1_1_1"/>
<dbReference type="GO" id="GO:0000278">
    <property type="term" value="P:mitotic cell cycle"/>
    <property type="evidence" value="ECO:0007669"/>
    <property type="project" value="EnsemblFungi"/>
</dbReference>
<sequence length="407" mass="46987">MHFTCNTCGLAFHDAENQREHMKGDWHRYNLKRRVADLPPVDEQTFNSKVSVLNPKESTDTTKIRGRKGGKNEEDVQKTVTKKELRRKEKEAALLEKKMALLEIARKRMTESQQPNDETVKETKPDAQEYVILDKDTNSSEQSTKGTIEEDSLTEEQLYEEKVKNRVEIKPEECLFCGKLFSDQKEAITHMFHSHGLYIPERDYLVDEAGLIHYLAEKIGFGNICLCCNFQGRSLESVRDHMLAKRHCRLPYESEDEQLEISEFYDFTSSYKAKEKIVVVDGVGGTSIDTDDWEDVEGEENSDEEEAPKEVSYVVGSDLVLPTGLIVGHRSLQRYYKQNLPAERGLKEGEGTVIAADARHLSVTYDKKLAQEQKRVWTKQQKDAYRNDRRSAKFINNQPHFRDELLQ</sequence>
<feature type="domain" description="C2H2-type" evidence="3">
    <location>
        <begin position="3"/>
        <end position="27"/>
    </location>
</feature>
<organism evidence="4 5">
    <name type="scientific">Komagataella phaffii (strain GS115 / ATCC 20864)</name>
    <name type="common">Yeast</name>
    <name type="synonym">Pichia pastoris</name>
    <dbReference type="NCBI Taxonomy" id="644223"/>
    <lineage>
        <taxon>Eukaryota</taxon>
        <taxon>Fungi</taxon>
        <taxon>Dikarya</taxon>
        <taxon>Ascomycota</taxon>
        <taxon>Saccharomycotina</taxon>
        <taxon>Pichiomycetes</taxon>
        <taxon>Pichiales</taxon>
        <taxon>Pichiaceae</taxon>
        <taxon>Komagataella</taxon>
    </lineage>
</organism>
<dbReference type="Proteomes" id="UP000000314">
    <property type="component" value="Chromosome 1"/>
</dbReference>